<organism evidence="1 2">
    <name type="scientific">Solanum pinnatisectum</name>
    <name type="common">tansyleaf nightshade</name>
    <dbReference type="NCBI Taxonomy" id="50273"/>
    <lineage>
        <taxon>Eukaryota</taxon>
        <taxon>Viridiplantae</taxon>
        <taxon>Streptophyta</taxon>
        <taxon>Embryophyta</taxon>
        <taxon>Tracheophyta</taxon>
        <taxon>Spermatophyta</taxon>
        <taxon>Magnoliopsida</taxon>
        <taxon>eudicotyledons</taxon>
        <taxon>Gunneridae</taxon>
        <taxon>Pentapetalae</taxon>
        <taxon>asterids</taxon>
        <taxon>lamiids</taxon>
        <taxon>Solanales</taxon>
        <taxon>Solanaceae</taxon>
        <taxon>Solanoideae</taxon>
        <taxon>Solaneae</taxon>
        <taxon>Solanum</taxon>
    </lineage>
</organism>
<comment type="caution">
    <text evidence="1">The sequence shown here is derived from an EMBL/GenBank/DDBJ whole genome shotgun (WGS) entry which is preliminary data.</text>
</comment>
<reference evidence="1 2" key="1">
    <citation type="submission" date="2023-10" db="EMBL/GenBank/DDBJ databases">
        <title>Genome-Wide Identification Analysis in wild type Solanum Pinnatisectum Reveals Some Genes Defensing Phytophthora Infestans.</title>
        <authorList>
            <person name="Sun C."/>
        </authorList>
    </citation>
    <scope>NUCLEOTIDE SEQUENCE [LARGE SCALE GENOMIC DNA]</scope>
    <source>
        <strain evidence="1">LQN</strain>
        <tissue evidence="1">Leaf</tissue>
    </source>
</reference>
<accession>A0AAV9LE63</accession>
<evidence type="ECO:0000313" key="1">
    <source>
        <dbReference type="EMBL" id="KAK4723981.1"/>
    </source>
</evidence>
<protein>
    <recommendedName>
        <fullName evidence="3">DUF4283 domain-containing protein</fullName>
    </recommendedName>
</protein>
<sequence>MAEERMYTLVGLFLKPRPQIDRIRSRFKEMISIKVSAKIGVYDNYNVIKIDEMQMWLQKWYPDFKLEEDLPVALAWVLLPSLPFHLHYWHYV</sequence>
<keyword evidence="2" id="KW-1185">Reference proteome</keyword>
<proteinExistence type="predicted"/>
<name>A0AAV9LE63_9SOLN</name>
<dbReference type="EMBL" id="JAWPEI010000006">
    <property type="protein sequence ID" value="KAK4723981.1"/>
    <property type="molecule type" value="Genomic_DNA"/>
</dbReference>
<gene>
    <name evidence="1" type="ORF">R3W88_026760</name>
</gene>
<dbReference type="Proteomes" id="UP001311915">
    <property type="component" value="Unassembled WGS sequence"/>
</dbReference>
<evidence type="ECO:0000313" key="2">
    <source>
        <dbReference type="Proteomes" id="UP001311915"/>
    </source>
</evidence>
<evidence type="ECO:0008006" key="3">
    <source>
        <dbReference type="Google" id="ProtNLM"/>
    </source>
</evidence>
<dbReference type="AlphaFoldDB" id="A0AAV9LE63"/>